<dbReference type="EMBL" id="ML735694">
    <property type="protein sequence ID" value="KAE8422438.1"/>
    <property type="molecule type" value="Genomic_DNA"/>
</dbReference>
<evidence type="ECO:0000256" key="1">
    <source>
        <dbReference type="ARBA" id="ARBA00010790"/>
    </source>
</evidence>
<dbReference type="InterPro" id="IPR000172">
    <property type="entry name" value="GMC_OxRdtase_N"/>
</dbReference>
<dbReference type="Pfam" id="PF00732">
    <property type="entry name" value="GMC_oxred_N"/>
    <property type="match status" value="1"/>
</dbReference>
<dbReference type="Gene3D" id="3.30.560.10">
    <property type="entry name" value="Glucose Oxidase, domain 3"/>
    <property type="match status" value="1"/>
</dbReference>
<dbReference type="SUPFAM" id="SSF54373">
    <property type="entry name" value="FAD-linked reductases, C-terminal domain"/>
    <property type="match status" value="1"/>
</dbReference>
<keyword evidence="2" id="KW-0325">Glycoprotein</keyword>
<organism evidence="4 5">
    <name type="scientific">Aspergillus pseudocaelatus</name>
    <dbReference type="NCBI Taxonomy" id="1825620"/>
    <lineage>
        <taxon>Eukaryota</taxon>
        <taxon>Fungi</taxon>
        <taxon>Dikarya</taxon>
        <taxon>Ascomycota</taxon>
        <taxon>Pezizomycotina</taxon>
        <taxon>Eurotiomycetes</taxon>
        <taxon>Eurotiomycetidae</taxon>
        <taxon>Eurotiales</taxon>
        <taxon>Aspergillaceae</taxon>
        <taxon>Aspergillus</taxon>
        <taxon>Aspergillus subgen. Circumdati</taxon>
    </lineage>
</organism>
<dbReference type="Proteomes" id="UP000325395">
    <property type="component" value="Unassembled WGS sequence"/>
</dbReference>
<keyword evidence="5" id="KW-1185">Reference proteome</keyword>
<evidence type="ECO:0000313" key="4">
    <source>
        <dbReference type="EMBL" id="KAE8422438.1"/>
    </source>
</evidence>
<dbReference type="PIRSF" id="PIRSF000137">
    <property type="entry name" value="Alcohol_oxidase"/>
    <property type="match status" value="1"/>
</dbReference>
<gene>
    <name evidence="4" type="ORF">BDV36DRAFT_310844</name>
</gene>
<evidence type="ECO:0000256" key="2">
    <source>
        <dbReference type="ARBA" id="ARBA00023180"/>
    </source>
</evidence>
<dbReference type="PROSITE" id="PS51257">
    <property type="entry name" value="PROKAR_LIPOPROTEIN"/>
    <property type="match status" value="1"/>
</dbReference>
<name>A0ABQ6WZE6_9EURO</name>
<dbReference type="PROSITE" id="PS00624">
    <property type="entry name" value="GMC_OXRED_2"/>
    <property type="match status" value="1"/>
</dbReference>
<accession>A0ABQ6WZE6</accession>
<dbReference type="Gene3D" id="3.50.50.60">
    <property type="entry name" value="FAD/NAD(P)-binding domain"/>
    <property type="match status" value="1"/>
</dbReference>
<feature type="domain" description="Glucose-methanol-choline oxidoreductase N-terminal" evidence="3">
    <location>
        <begin position="352"/>
        <end position="366"/>
    </location>
</feature>
<sequence length="657" mass="71993">MSNKRPAMQLGTVLVVGGCGFVGWHIVNQLLNFPSETDASVALPKPEEDPRFDYPQLAGRYPLCGSKEGIPGVDASFDYVVVGGGNAGMTLAARLAEQSFSVALVEAGGFYEIKYPPAQVPGAVAVGTGTDPMAIRTPIDWGFLVNTGPGANSRTIHYEKARCLGGAYVPLMNLWLPTIGSMKLWADLVEDESYIFDSVFPLFKKTINFTAPDEELRPANATVSYREDAYAKHGLPVDVTYPHAASPFSSWLQLGLESAGIGVTSEFNSGSLLGSFYCPFTLRPADQIRSSSESAFFRSPSSLSHLRTLTLYKNTMGKKILFDQKRAAGVEVATAGSKYILSAIHEVIISSGAFQSPQLLMVSGIGPADVLREHEIEVIVDLPGVGQNLWDHVFSGPTYPVAVETFNKLAMDLQYLISQIREFQLSHTGVLTNHGFDYIAFEKLPASSRARFTERTENDLSWFPEDWPEVEYIAAPLFVGNFSDPITMQPQDGRQYASIMPTLVAPTSRGNVSIISADTDDLPVIHTNWLTTETDQQVLVAAFKRVRDIFRSEAMAPIIVGEEYFPGKEYQTDSEILEFIRDTAMAPWHASGTCKMGTCSDRMAVLDSRARVLGVERLRVVDASAFPFLPPGHPQSVVYMLAEKIASDIIFFREDGD</sequence>
<dbReference type="Pfam" id="PF05199">
    <property type="entry name" value="GMC_oxred_C"/>
    <property type="match status" value="1"/>
</dbReference>
<dbReference type="InterPro" id="IPR036188">
    <property type="entry name" value="FAD/NAD-bd_sf"/>
</dbReference>
<dbReference type="InterPro" id="IPR007867">
    <property type="entry name" value="GMC_OxRtase_C"/>
</dbReference>
<evidence type="ECO:0000313" key="5">
    <source>
        <dbReference type="Proteomes" id="UP000325395"/>
    </source>
</evidence>
<protein>
    <recommendedName>
        <fullName evidence="3">Glucose-methanol-choline oxidoreductase N-terminal domain-containing protein</fullName>
    </recommendedName>
</protein>
<reference evidence="4 5" key="1">
    <citation type="submission" date="2019-04" db="EMBL/GenBank/DDBJ databases">
        <authorList>
            <consortium name="DOE Joint Genome Institute"/>
            <person name="Mondo S."/>
            <person name="Kjaerbolling I."/>
            <person name="Vesth T."/>
            <person name="Frisvad J.C."/>
            <person name="Nybo J.L."/>
            <person name="Theobald S."/>
            <person name="Kildgaard S."/>
            <person name="Isbrandt T."/>
            <person name="Kuo A."/>
            <person name="Sato A."/>
            <person name="Lyhne E.K."/>
            <person name="Kogle M.E."/>
            <person name="Wiebenga A."/>
            <person name="Kun R.S."/>
            <person name="Lubbers R.J."/>
            <person name="Makela M.R."/>
            <person name="Barry K."/>
            <person name="Chovatia M."/>
            <person name="Clum A."/>
            <person name="Daum C."/>
            <person name="Haridas S."/>
            <person name="He G."/>
            <person name="LaButti K."/>
            <person name="Lipzen A."/>
            <person name="Riley R."/>
            <person name="Salamov A."/>
            <person name="Simmons B.A."/>
            <person name="Magnuson J.K."/>
            <person name="Henrissat B."/>
            <person name="Mortensen U.H."/>
            <person name="Larsen T.O."/>
            <person name="Devries R.P."/>
            <person name="Grigoriev I.V."/>
            <person name="Machida M."/>
            <person name="Baker S.E."/>
            <person name="Andersen M.R."/>
            <person name="Cantor M.N."/>
            <person name="Hua S.X."/>
        </authorList>
    </citation>
    <scope>NUCLEOTIDE SEQUENCE [LARGE SCALE GENOMIC DNA]</scope>
    <source>
        <strain evidence="4 5">CBS 117616</strain>
    </source>
</reference>
<evidence type="ECO:0000259" key="3">
    <source>
        <dbReference type="PROSITE" id="PS00624"/>
    </source>
</evidence>
<dbReference type="PANTHER" id="PTHR11552">
    <property type="entry name" value="GLUCOSE-METHANOL-CHOLINE GMC OXIDOREDUCTASE"/>
    <property type="match status" value="1"/>
</dbReference>
<dbReference type="SUPFAM" id="SSF51905">
    <property type="entry name" value="FAD/NAD(P)-binding domain"/>
    <property type="match status" value="1"/>
</dbReference>
<proteinExistence type="inferred from homology"/>
<dbReference type="InterPro" id="IPR012132">
    <property type="entry name" value="GMC_OxRdtase"/>
</dbReference>
<dbReference type="PANTHER" id="PTHR11552:SF138">
    <property type="entry name" value="DEHYDROGENASE PKFF-RELATED"/>
    <property type="match status" value="1"/>
</dbReference>
<comment type="similarity">
    <text evidence="1">Belongs to the GMC oxidoreductase family.</text>
</comment>